<reference evidence="1 2" key="1">
    <citation type="submission" date="2019-10" db="EMBL/GenBank/DDBJ databases">
        <title>Genomic and transcriptomic insights into the perfect genentic adaptation of a filamentous nitrogen-fixing cyanobacterium to rice fields.</title>
        <authorList>
            <person name="Chen Z."/>
        </authorList>
    </citation>
    <scope>NUCLEOTIDE SEQUENCE [LARGE SCALE GENOMIC DNA]</scope>
    <source>
        <strain evidence="1">CCNUC1</strain>
    </source>
</reference>
<sequence length="54" mass="5966">MSRTRDFKSIKWGVGSGEWADGGAGGDEGDEGEQLITDAQCLMPNFRYLKNRTL</sequence>
<gene>
    <name evidence="1" type="ORF">GXM_03450</name>
</gene>
<proteinExistence type="predicted"/>
<evidence type="ECO:0000313" key="1">
    <source>
        <dbReference type="EMBL" id="QFS45971.1"/>
    </source>
</evidence>
<dbReference type="AlphaFoldDB" id="A0A5P8W030"/>
<organism evidence="1 2">
    <name type="scientific">Nostoc sphaeroides CCNUC1</name>
    <dbReference type="NCBI Taxonomy" id="2653204"/>
    <lineage>
        <taxon>Bacteria</taxon>
        <taxon>Bacillati</taxon>
        <taxon>Cyanobacteriota</taxon>
        <taxon>Cyanophyceae</taxon>
        <taxon>Nostocales</taxon>
        <taxon>Nostocaceae</taxon>
        <taxon>Nostoc</taxon>
    </lineage>
</organism>
<evidence type="ECO:0000313" key="2">
    <source>
        <dbReference type="Proteomes" id="UP000326678"/>
    </source>
</evidence>
<dbReference type="Proteomes" id="UP000326678">
    <property type="component" value="Chromosome Gxm1"/>
</dbReference>
<keyword evidence="2" id="KW-1185">Reference proteome</keyword>
<accession>A0A5P8W030</accession>
<protein>
    <submittedName>
        <fullName evidence="1">Uncharacterized protein</fullName>
    </submittedName>
</protein>
<name>A0A5P8W030_9NOSO</name>
<dbReference type="KEGG" id="nsh:GXM_03450"/>
<dbReference type="EMBL" id="CP045226">
    <property type="protein sequence ID" value="QFS45971.1"/>
    <property type="molecule type" value="Genomic_DNA"/>
</dbReference>